<proteinExistence type="predicted"/>
<reference evidence="2" key="1">
    <citation type="journal article" date="2023" name="G3 (Bethesda)">
        <title>A reference genome for the long-term kleptoplast-retaining sea slug Elysia crispata morphotype clarki.</title>
        <authorList>
            <person name="Eastman K.E."/>
            <person name="Pendleton A.L."/>
            <person name="Shaikh M.A."/>
            <person name="Suttiyut T."/>
            <person name="Ogas R."/>
            <person name="Tomko P."/>
            <person name="Gavelis G."/>
            <person name="Widhalm J.R."/>
            <person name="Wisecaver J.H."/>
        </authorList>
    </citation>
    <scope>NUCLEOTIDE SEQUENCE</scope>
    <source>
        <strain evidence="2">ECLA1</strain>
    </source>
</reference>
<evidence type="ECO:0000313" key="3">
    <source>
        <dbReference type="Proteomes" id="UP001283361"/>
    </source>
</evidence>
<sequence length="129" mass="14741">MKNFLKFKTRQNSSDLRKFGEEYYLREARLWRPFRLFGLFATICAMILILWAIGSTDWINGKEAASQKLALVPKQCWGQAQSSIDLVLRGSIASASGFYFNLWRDLWVGNTTQIFLLTVGDGRLALPLC</sequence>
<keyword evidence="3" id="KW-1185">Reference proteome</keyword>
<name>A0AAE1BCL6_9GAST</name>
<keyword evidence="1" id="KW-0812">Transmembrane</keyword>
<dbReference type="AlphaFoldDB" id="A0AAE1BCL6"/>
<protein>
    <submittedName>
        <fullName evidence="2">Uncharacterized protein</fullName>
    </submittedName>
</protein>
<dbReference type="EMBL" id="JAWDGP010000113">
    <property type="protein sequence ID" value="KAK3803630.1"/>
    <property type="molecule type" value="Genomic_DNA"/>
</dbReference>
<organism evidence="2 3">
    <name type="scientific">Elysia crispata</name>
    <name type="common">lettuce slug</name>
    <dbReference type="NCBI Taxonomy" id="231223"/>
    <lineage>
        <taxon>Eukaryota</taxon>
        <taxon>Metazoa</taxon>
        <taxon>Spiralia</taxon>
        <taxon>Lophotrochozoa</taxon>
        <taxon>Mollusca</taxon>
        <taxon>Gastropoda</taxon>
        <taxon>Heterobranchia</taxon>
        <taxon>Euthyneura</taxon>
        <taxon>Panpulmonata</taxon>
        <taxon>Sacoglossa</taxon>
        <taxon>Placobranchoidea</taxon>
        <taxon>Plakobranchidae</taxon>
        <taxon>Elysia</taxon>
    </lineage>
</organism>
<accession>A0AAE1BCL6</accession>
<keyword evidence="1" id="KW-1133">Transmembrane helix</keyword>
<keyword evidence="1" id="KW-0472">Membrane</keyword>
<evidence type="ECO:0000313" key="2">
    <source>
        <dbReference type="EMBL" id="KAK3803630.1"/>
    </source>
</evidence>
<evidence type="ECO:0000256" key="1">
    <source>
        <dbReference type="SAM" id="Phobius"/>
    </source>
</evidence>
<gene>
    <name evidence="2" type="ORF">RRG08_023346</name>
</gene>
<comment type="caution">
    <text evidence="2">The sequence shown here is derived from an EMBL/GenBank/DDBJ whole genome shotgun (WGS) entry which is preliminary data.</text>
</comment>
<feature type="transmembrane region" description="Helical" evidence="1">
    <location>
        <begin position="34"/>
        <end position="53"/>
    </location>
</feature>
<dbReference type="Proteomes" id="UP001283361">
    <property type="component" value="Unassembled WGS sequence"/>
</dbReference>